<gene>
    <name evidence="1" type="ORF">HZS54_11800</name>
</gene>
<evidence type="ECO:0000313" key="1">
    <source>
        <dbReference type="EMBL" id="QLH82251.1"/>
    </source>
</evidence>
<dbReference type="RefSeq" id="WP_179922719.1">
    <property type="nucleotide sequence ID" value="NZ_CP058909.1"/>
</dbReference>
<accession>A0A7D5T3Z1</accession>
<keyword evidence="2" id="KW-1185">Reference proteome</keyword>
<sequence>MISSQDGTDIDGQTVKSADSLEGALGWCSAAVFEAGEHREDDQLKVNKTTEVIVLTDPWPEYKKFVYRDGVLEHTSTILSSSYEMVFEQNIGDYGSAEIVDLNELPIERDEKNIPQAAE</sequence>
<name>A0A7D5T3Z1_9EURY</name>
<organism evidence="1 2">
    <name type="scientific">Halosimplex pelagicum</name>
    <dbReference type="NCBI Taxonomy" id="869886"/>
    <lineage>
        <taxon>Archaea</taxon>
        <taxon>Methanobacteriati</taxon>
        <taxon>Methanobacteriota</taxon>
        <taxon>Stenosarchaea group</taxon>
        <taxon>Halobacteria</taxon>
        <taxon>Halobacteriales</taxon>
        <taxon>Haloarculaceae</taxon>
        <taxon>Halosimplex</taxon>
    </lineage>
</organism>
<dbReference type="Proteomes" id="UP000509346">
    <property type="component" value="Chromosome"/>
</dbReference>
<evidence type="ECO:0000313" key="2">
    <source>
        <dbReference type="Proteomes" id="UP000509346"/>
    </source>
</evidence>
<dbReference type="AlphaFoldDB" id="A0A7D5T3Z1"/>
<dbReference type="GeneID" id="56083283"/>
<reference evidence="1 2" key="1">
    <citation type="submission" date="2020-07" db="EMBL/GenBank/DDBJ databases">
        <title>Halosimplex litoreum sp. nov. and Halosimplex rubrum sp. nov., isolated from different salt environments.</title>
        <authorList>
            <person name="Cui H."/>
        </authorList>
    </citation>
    <scope>NUCLEOTIDE SEQUENCE [LARGE SCALE GENOMIC DNA]</scope>
    <source>
        <strain evidence="1 2">R2</strain>
    </source>
</reference>
<proteinExistence type="predicted"/>
<dbReference type="KEGG" id="hpel:HZS54_11800"/>
<protein>
    <submittedName>
        <fullName evidence="1">Uncharacterized protein</fullName>
    </submittedName>
</protein>
<dbReference type="EMBL" id="CP058909">
    <property type="protein sequence ID" value="QLH82251.1"/>
    <property type="molecule type" value="Genomic_DNA"/>
</dbReference>